<feature type="region of interest" description="Disordered" evidence="1">
    <location>
        <begin position="40"/>
        <end position="64"/>
    </location>
</feature>
<keyword evidence="3" id="KW-1185">Reference proteome</keyword>
<dbReference type="RefSeq" id="WP_216562913.1">
    <property type="nucleotide sequence ID" value="NZ_JAHLNV010000016.1"/>
</dbReference>
<evidence type="ECO:0000256" key="1">
    <source>
        <dbReference type="SAM" id="MobiDB-lite"/>
    </source>
</evidence>
<feature type="compositionally biased region" description="Basic residues" evidence="1">
    <location>
        <begin position="47"/>
        <end position="64"/>
    </location>
</feature>
<keyword evidence="2" id="KW-0614">Plasmid</keyword>
<proteinExistence type="predicted"/>
<dbReference type="Proteomes" id="UP001239169">
    <property type="component" value="Plasmid unnamed1"/>
</dbReference>
<accession>A0ABY8R807</accession>
<dbReference type="EMBL" id="CP124686">
    <property type="protein sequence ID" value="WGX77413.1"/>
    <property type="molecule type" value="Genomic_DNA"/>
</dbReference>
<name>A0ABY8R807_PARBF</name>
<sequence>MKRKVWVDASVWINQYNKNQMIQWKQDKIRVEEKNKKLKEQKLKEERKKKRMRNGKNKKTIKST</sequence>
<evidence type="ECO:0000313" key="3">
    <source>
        <dbReference type="Proteomes" id="UP001239169"/>
    </source>
</evidence>
<evidence type="ECO:0000313" key="2">
    <source>
        <dbReference type="EMBL" id="WGX77413.1"/>
    </source>
</evidence>
<protein>
    <submittedName>
        <fullName evidence="2">Uncharacterized protein</fullName>
    </submittedName>
</protein>
<gene>
    <name evidence="2" type="ORF">QJS64_19290</name>
</gene>
<reference evidence="2 3" key="1">
    <citation type="submission" date="2023-04" db="EMBL/GenBank/DDBJ databases">
        <title>Bacteria Genome Submission.</title>
        <authorList>
            <person name="Isaac P."/>
        </authorList>
    </citation>
    <scope>NUCLEOTIDE SEQUENCE [LARGE SCALE GENOMIC DNA]</scope>
    <source>
        <strain evidence="2 3">SampleS7P1</strain>
        <plasmid evidence="2 3">unnamed1</plasmid>
    </source>
</reference>
<geneLocation type="plasmid" evidence="2 3">
    <name>unnamed1</name>
</geneLocation>
<organism evidence="2 3">
    <name type="scientific">Paraclostridium bifermentans</name>
    <name type="common">Clostridium bifermentans</name>
    <dbReference type="NCBI Taxonomy" id="1490"/>
    <lineage>
        <taxon>Bacteria</taxon>
        <taxon>Bacillati</taxon>
        <taxon>Bacillota</taxon>
        <taxon>Clostridia</taxon>
        <taxon>Peptostreptococcales</taxon>
        <taxon>Peptostreptococcaceae</taxon>
        <taxon>Paraclostridium</taxon>
    </lineage>
</organism>